<dbReference type="EMBL" id="CP032514">
    <property type="protein sequence ID" value="AYD90968.1"/>
    <property type="molecule type" value="Genomic_DNA"/>
</dbReference>
<dbReference type="InterPro" id="IPR042099">
    <property type="entry name" value="ANL_N_sf"/>
</dbReference>
<accession>A0ABN5PRE2</accession>
<gene>
    <name evidence="3" type="ORF">D5R93_10430</name>
</gene>
<dbReference type="Gene3D" id="3.40.50.12780">
    <property type="entry name" value="N-terminal domain of ligase-like"/>
    <property type="match status" value="1"/>
</dbReference>
<evidence type="ECO:0000259" key="1">
    <source>
        <dbReference type="Pfam" id="PF00501"/>
    </source>
</evidence>
<organism evidence="3 4">
    <name type="scientific">Actinomyces lilanjuaniae</name>
    <dbReference type="NCBI Taxonomy" id="2321394"/>
    <lineage>
        <taxon>Bacteria</taxon>
        <taxon>Bacillati</taxon>
        <taxon>Actinomycetota</taxon>
        <taxon>Actinomycetes</taxon>
        <taxon>Actinomycetales</taxon>
        <taxon>Actinomycetaceae</taxon>
        <taxon>Actinomyces</taxon>
    </lineage>
</organism>
<keyword evidence="3" id="KW-0436">Ligase</keyword>
<reference evidence="3 4" key="1">
    <citation type="submission" date="2018-09" db="EMBL/GenBank/DDBJ databases">
        <authorList>
            <person name="Li J."/>
        </authorList>
    </citation>
    <scope>NUCLEOTIDE SEQUENCE [LARGE SCALE GENOMIC DNA]</scope>
    <source>
        <strain evidence="3 4">2129</strain>
    </source>
</reference>
<evidence type="ECO:0000313" key="3">
    <source>
        <dbReference type="EMBL" id="AYD90968.1"/>
    </source>
</evidence>
<feature type="domain" description="AMP-dependent synthetase/ligase" evidence="1">
    <location>
        <begin position="63"/>
        <end position="220"/>
    </location>
</feature>
<keyword evidence="4" id="KW-1185">Reference proteome</keyword>
<proteinExistence type="predicted"/>
<evidence type="ECO:0000313" key="4">
    <source>
        <dbReference type="Proteomes" id="UP000273001"/>
    </source>
</evidence>
<sequence>MRLRALLAERLVSRGLGETRDTRPQASRLPVLVPVGPQEDPVEAEADMRRRLHAVPAGTDLVLRTSGSSTGTGRLVAVSARSLLASARATHARLGAAGRWLLALPAHHVAGLQVLVRSVLAGTAPLVVDTSTGFRVPALADTLHRALRGRDPVYLSLVPTQLVRALQDEEATRALRQVDALLLGGAAASTALLSRARAAGIPVVTTYGASETAGGCVYDGLPLDGVEVALDAEDRVLLRGPVLASGYVGAEPGGGACDVGQDTRYHDVSLAGGTGQGIARQEGGTPLWRPGSRLPVTLRPGFHLLPTALPGELPAKGGTGTVRVLATPDRGRLEEGRLVVLGRADGLINTGGVKVDPGDVEDALTGIEGVAEACVVGVPDQEWGTVVAAAVVLQPGAALDGAAVRRCARELLEGSHAPKCVEVLDSLPLRGPGKVDRRAVQLLLSRS</sequence>
<dbReference type="Pfam" id="PF13193">
    <property type="entry name" value="AMP-binding_C"/>
    <property type="match status" value="1"/>
</dbReference>
<dbReference type="PANTHER" id="PTHR43201:SF32">
    <property type="entry name" value="2-SUCCINYLBENZOATE--COA LIGASE, CHLOROPLASTIC_PEROXISOMAL"/>
    <property type="match status" value="1"/>
</dbReference>
<dbReference type="Pfam" id="PF00501">
    <property type="entry name" value="AMP-binding"/>
    <property type="match status" value="1"/>
</dbReference>
<evidence type="ECO:0000259" key="2">
    <source>
        <dbReference type="Pfam" id="PF13193"/>
    </source>
</evidence>
<dbReference type="SUPFAM" id="SSF56801">
    <property type="entry name" value="Acetyl-CoA synthetase-like"/>
    <property type="match status" value="1"/>
</dbReference>
<dbReference type="PANTHER" id="PTHR43201">
    <property type="entry name" value="ACYL-COA SYNTHETASE"/>
    <property type="match status" value="1"/>
</dbReference>
<dbReference type="InterPro" id="IPR025110">
    <property type="entry name" value="AMP-bd_C"/>
</dbReference>
<protein>
    <submittedName>
        <fullName evidence="3">O-succinylbenzoic acid--CoA ligase</fullName>
    </submittedName>
</protein>
<feature type="domain" description="AMP-binding enzyme C-terminal" evidence="2">
    <location>
        <begin position="360"/>
        <end position="434"/>
    </location>
</feature>
<dbReference type="InterPro" id="IPR045851">
    <property type="entry name" value="AMP-bd_C_sf"/>
</dbReference>
<dbReference type="GO" id="GO:0016874">
    <property type="term" value="F:ligase activity"/>
    <property type="evidence" value="ECO:0007669"/>
    <property type="project" value="UniProtKB-KW"/>
</dbReference>
<dbReference type="InterPro" id="IPR000873">
    <property type="entry name" value="AMP-dep_synth/lig_dom"/>
</dbReference>
<dbReference type="Proteomes" id="UP000273001">
    <property type="component" value="Chromosome"/>
</dbReference>
<name>A0ABN5PRE2_9ACTO</name>
<dbReference type="Gene3D" id="3.30.300.30">
    <property type="match status" value="1"/>
</dbReference>